<dbReference type="NCBIfam" id="TIGR00121">
    <property type="entry name" value="birA_ligase"/>
    <property type="match status" value="1"/>
</dbReference>
<dbReference type="EMBL" id="LFQU01000001">
    <property type="protein sequence ID" value="KOO69710.1"/>
    <property type="molecule type" value="Genomic_DNA"/>
</dbReference>
<evidence type="ECO:0000313" key="4">
    <source>
        <dbReference type="Proteomes" id="UP000036951"/>
    </source>
</evidence>
<reference evidence="3 4" key="1">
    <citation type="submission" date="2015-06" db="EMBL/GenBank/DDBJ databases">
        <title>Prevotella sp. 109, sp. nov., a novel member of the family Prevotellaceae isolated from human faeces.</title>
        <authorList>
            <person name="Shkoporov A.N."/>
            <person name="Chaplin A.V."/>
            <person name="Kafarskaia L.I."/>
            <person name="Efimov B.A."/>
        </authorList>
    </citation>
    <scope>NUCLEOTIDE SEQUENCE [LARGE SCALE GENOMIC DNA]</scope>
    <source>
        <strain evidence="3 4">109</strain>
    </source>
</reference>
<evidence type="ECO:0000259" key="2">
    <source>
        <dbReference type="PROSITE" id="PS51733"/>
    </source>
</evidence>
<dbReference type="InterPro" id="IPR004408">
    <property type="entry name" value="Biotin_CoA_COase_ligase"/>
</dbReference>
<keyword evidence="1" id="KW-0436">Ligase</keyword>
<proteinExistence type="predicted"/>
<sequence length="244" mass="27197">MEDIKIIKVDETSSTNVLMREYSGEEGRLMTVGVAAFQSAGRGQGENKWESERGKNLTFSIKVYPVALPVMRQYVMLEAESLAIRDALAGYVDDITIKWPNDIYWCDKKISGTLSECTISGSHVGSCILGTGINLNQREFVSDAPNPVSLSQILGRDIDADEVLGVLLRRFEVYLGMVNEGRYDEVASLYSAALYRRSGRHAYKDAGGDFMAELECIEPDGHLVLRRDDGSLSRYAFKEVKYVL</sequence>
<accession>A0A8E1UR65</accession>
<dbReference type="Pfam" id="PF03099">
    <property type="entry name" value="BPL_LplA_LipB"/>
    <property type="match status" value="1"/>
</dbReference>
<dbReference type="OrthoDB" id="9807064at2"/>
<protein>
    <recommendedName>
        <fullName evidence="2">BPL/LPL catalytic domain-containing protein</fullName>
    </recommendedName>
</protein>
<evidence type="ECO:0000313" key="3">
    <source>
        <dbReference type="EMBL" id="KOO69710.1"/>
    </source>
</evidence>
<gene>
    <name evidence="3" type="ORF">ACU52_00725</name>
</gene>
<dbReference type="InterPro" id="IPR045864">
    <property type="entry name" value="aa-tRNA-synth_II/BPL/LPL"/>
</dbReference>
<keyword evidence="4" id="KW-1185">Reference proteome</keyword>
<dbReference type="PROSITE" id="PS51733">
    <property type="entry name" value="BPL_LPL_CATALYTIC"/>
    <property type="match status" value="1"/>
</dbReference>
<comment type="caution">
    <text evidence="3">The sequence shown here is derived from an EMBL/GenBank/DDBJ whole genome shotgun (WGS) entry which is preliminary data.</text>
</comment>
<dbReference type="InterPro" id="IPR004143">
    <property type="entry name" value="BPL_LPL_catalytic"/>
</dbReference>
<dbReference type="GO" id="GO:0004077">
    <property type="term" value="F:biotin--[biotin carboxyl-carrier protein] ligase activity"/>
    <property type="evidence" value="ECO:0007669"/>
    <property type="project" value="InterPro"/>
</dbReference>
<dbReference type="PANTHER" id="PTHR12835">
    <property type="entry name" value="BIOTIN PROTEIN LIGASE"/>
    <property type="match status" value="1"/>
</dbReference>
<dbReference type="RefSeq" id="WP_053397374.1">
    <property type="nucleotide sequence ID" value="NZ_LFQU01000001.1"/>
</dbReference>
<dbReference type="PANTHER" id="PTHR12835:SF5">
    <property type="entry name" value="BIOTIN--PROTEIN LIGASE"/>
    <property type="match status" value="1"/>
</dbReference>
<feature type="domain" description="BPL/LPL catalytic" evidence="2">
    <location>
        <begin position="1"/>
        <end position="179"/>
    </location>
</feature>
<dbReference type="AlphaFoldDB" id="A0A8E1UR65"/>
<dbReference type="Gene3D" id="3.30.930.10">
    <property type="entry name" value="Bira Bifunctional Protein, Domain 2"/>
    <property type="match status" value="1"/>
</dbReference>
<name>A0A8E1UR65_9BACT</name>
<dbReference type="GO" id="GO:0005737">
    <property type="term" value="C:cytoplasm"/>
    <property type="evidence" value="ECO:0007669"/>
    <property type="project" value="TreeGrafter"/>
</dbReference>
<evidence type="ECO:0000256" key="1">
    <source>
        <dbReference type="ARBA" id="ARBA00022598"/>
    </source>
</evidence>
<dbReference type="SUPFAM" id="SSF55681">
    <property type="entry name" value="Class II aaRS and biotin synthetases"/>
    <property type="match status" value="1"/>
</dbReference>
<dbReference type="CDD" id="cd16442">
    <property type="entry name" value="BPL"/>
    <property type="match status" value="1"/>
</dbReference>
<dbReference type="Proteomes" id="UP000036951">
    <property type="component" value="Unassembled WGS sequence"/>
</dbReference>
<organism evidence="3 4">
    <name type="scientific">Xylanibacter rarus</name>
    <dbReference type="NCBI Taxonomy" id="1676614"/>
    <lineage>
        <taxon>Bacteria</taxon>
        <taxon>Pseudomonadati</taxon>
        <taxon>Bacteroidota</taxon>
        <taxon>Bacteroidia</taxon>
        <taxon>Bacteroidales</taxon>
        <taxon>Prevotellaceae</taxon>
        <taxon>Xylanibacter</taxon>
    </lineage>
</organism>